<dbReference type="SUPFAM" id="SSF90123">
    <property type="entry name" value="ABC transporter transmembrane region"/>
    <property type="match status" value="1"/>
</dbReference>
<dbReference type="Gene3D" id="3.40.50.300">
    <property type="entry name" value="P-loop containing nucleotide triphosphate hydrolases"/>
    <property type="match status" value="1"/>
</dbReference>
<dbReference type="CDD" id="cd03254">
    <property type="entry name" value="ABCC_Glucan_exporter_like"/>
    <property type="match status" value="1"/>
</dbReference>
<feature type="transmembrane region" description="Helical" evidence="8">
    <location>
        <begin position="219"/>
        <end position="237"/>
    </location>
</feature>
<dbReference type="GO" id="GO:0005524">
    <property type="term" value="F:ATP binding"/>
    <property type="evidence" value="ECO:0007669"/>
    <property type="project" value="UniProtKB-KW"/>
</dbReference>
<dbReference type="PROSITE" id="PS50893">
    <property type="entry name" value="ABC_TRANSPORTER_2"/>
    <property type="match status" value="1"/>
</dbReference>
<feature type="compositionally biased region" description="Low complexity" evidence="7">
    <location>
        <begin position="701"/>
        <end position="718"/>
    </location>
</feature>
<dbReference type="EMBL" id="JAUTBF010000001">
    <property type="protein sequence ID" value="MDQ1124171.1"/>
    <property type="molecule type" value="Genomic_DNA"/>
</dbReference>
<dbReference type="InterPro" id="IPR036640">
    <property type="entry name" value="ABC1_TM_sf"/>
</dbReference>
<gene>
    <name evidence="11" type="ORF">QE412_002744</name>
</gene>
<dbReference type="SUPFAM" id="SSF52540">
    <property type="entry name" value="P-loop containing nucleoside triphosphate hydrolases"/>
    <property type="match status" value="1"/>
</dbReference>
<reference evidence="11 12" key="1">
    <citation type="submission" date="2023-07" db="EMBL/GenBank/DDBJ databases">
        <title>Functional and genomic diversity of the sorghum phyllosphere microbiome.</title>
        <authorList>
            <person name="Shade A."/>
        </authorList>
    </citation>
    <scope>NUCLEOTIDE SEQUENCE [LARGE SCALE GENOMIC DNA]</scope>
    <source>
        <strain evidence="11 12">SORGH_AS_1207</strain>
    </source>
</reference>
<dbReference type="InterPro" id="IPR011527">
    <property type="entry name" value="ABC1_TM_dom"/>
</dbReference>
<evidence type="ECO:0000256" key="2">
    <source>
        <dbReference type="ARBA" id="ARBA00022692"/>
    </source>
</evidence>
<dbReference type="SMART" id="SM00382">
    <property type="entry name" value="AAA"/>
    <property type="match status" value="1"/>
</dbReference>
<accession>A0ABU0TWZ7</accession>
<sequence>MSTPDALTEEERAELELAEQARLNSGDWDSVAPGKAAAFGPSFRRLIGLLRPHTAAFAFVSVLGALGVVLTVLAPRVLGDATNIVFEGLVSRGLAAQFPAGTSQAEVVQALRAGGQGDMANVVAAMNGFQVGAGVDFDALRVIIVTVLAIYVGSSLLSWIQGYVINVIMVRTMWRLREDVEAKINRLPLSYFDKVQRGELISRVTNDIDNITQTMQQSLSSALTSVLTVVGVLIMMFTISWQLALVALVSIPLMAVIFGVIGPQSQRAFGEQWKKVGRLNARVEESFSGHALVKVYGREKDAREQFEVENEELFQASFRAQFLSGMIMPGMMFIGNLTYVGIAVLGGLMVAGGHLRLGDVQAFIQYAQQFTQPLSQLGGMAAVVQSGTASAERVFALLDADEQEPDAPDAPLPADGRGVIEFEHVRFSYTPEHPLIRGLSFRVEPGQTVAIVGPTGAGKTTLVNLIMRFYEPDGGRILLDGQNIADMRRDDVRSRTGMVLQDPWLFAGTIRDNIRYGRESATDDEIVEAAVATRVDQFVHSLPEGYETVLDEDAANVSAGEKQLITIARAFVARPSVLILDEATSSVDTRTELLLQQAMAALREGRTSFVIAHRLSTIRDADLILVMEHGDIVEQGTHDELIAAEGAYHRLYRSQFEQAAADLDDAGVDAASTGGPTTQRPAPAVDDAVVVTALAAAAPEVTAPAGVDGPPHPAHGAPSPDPRPGEQR</sequence>
<evidence type="ECO:0000256" key="1">
    <source>
        <dbReference type="ARBA" id="ARBA00004651"/>
    </source>
</evidence>
<keyword evidence="5 8" id="KW-1133">Transmembrane helix</keyword>
<dbReference type="InterPro" id="IPR017871">
    <property type="entry name" value="ABC_transporter-like_CS"/>
</dbReference>
<evidence type="ECO:0000313" key="12">
    <source>
        <dbReference type="Proteomes" id="UP001226691"/>
    </source>
</evidence>
<dbReference type="PROSITE" id="PS00211">
    <property type="entry name" value="ABC_TRANSPORTER_1"/>
    <property type="match status" value="1"/>
</dbReference>
<evidence type="ECO:0000256" key="4">
    <source>
        <dbReference type="ARBA" id="ARBA00022840"/>
    </source>
</evidence>
<feature type="transmembrane region" description="Helical" evidence="8">
    <location>
        <begin position="142"/>
        <end position="168"/>
    </location>
</feature>
<feature type="transmembrane region" description="Helical" evidence="8">
    <location>
        <begin position="333"/>
        <end position="355"/>
    </location>
</feature>
<dbReference type="PROSITE" id="PS50929">
    <property type="entry name" value="ABC_TM1F"/>
    <property type="match status" value="1"/>
</dbReference>
<dbReference type="Proteomes" id="UP001226691">
    <property type="component" value="Unassembled WGS sequence"/>
</dbReference>
<dbReference type="RefSeq" id="WP_307484768.1">
    <property type="nucleotide sequence ID" value="NZ_JAUTBF010000001.1"/>
</dbReference>
<feature type="transmembrane region" description="Helical" evidence="8">
    <location>
        <begin position="54"/>
        <end position="74"/>
    </location>
</feature>
<evidence type="ECO:0000256" key="6">
    <source>
        <dbReference type="ARBA" id="ARBA00023136"/>
    </source>
</evidence>
<feature type="region of interest" description="Disordered" evidence="7">
    <location>
        <begin position="701"/>
        <end position="728"/>
    </location>
</feature>
<dbReference type="InterPro" id="IPR039421">
    <property type="entry name" value="Type_1_exporter"/>
</dbReference>
<proteinExistence type="predicted"/>
<dbReference type="Gene3D" id="1.20.1560.10">
    <property type="entry name" value="ABC transporter type 1, transmembrane domain"/>
    <property type="match status" value="1"/>
</dbReference>
<feature type="domain" description="ABC transmembrane type-1" evidence="10">
    <location>
        <begin position="58"/>
        <end position="386"/>
    </location>
</feature>
<name>A0ABU0TWZ7_MICTR</name>
<feature type="transmembrane region" description="Helical" evidence="8">
    <location>
        <begin position="243"/>
        <end position="262"/>
    </location>
</feature>
<evidence type="ECO:0000313" key="11">
    <source>
        <dbReference type="EMBL" id="MDQ1124171.1"/>
    </source>
</evidence>
<dbReference type="Pfam" id="PF00664">
    <property type="entry name" value="ABC_membrane"/>
    <property type="match status" value="1"/>
</dbReference>
<keyword evidence="12" id="KW-1185">Reference proteome</keyword>
<dbReference type="InterPro" id="IPR027417">
    <property type="entry name" value="P-loop_NTPase"/>
</dbReference>
<dbReference type="Pfam" id="PF00005">
    <property type="entry name" value="ABC_tran"/>
    <property type="match status" value="1"/>
</dbReference>
<protein>
    <submittedName>
        <fullName evidence="11">ATP-binding cassette subfamily B multidrug efflux pump</fullName>
    </submittedName>
</protein>
<keyword evidence="2 8" id="KW-0812">Transmembrane</keyword>
<evidence type="ECO:0000256" key="8">
    <source>
        <dbReference type="SAM" id="Phobius"/>
    </source>
</evidence>
<evidence type="ECO:0000256" key="5">
    <source>
        <dbReference type="ARBA" id="ARBA00022989"/>
    </source>
</evidence>
<comment type="subcellular location">
    <subcellularLocation>
        <location evidence="1">Cell membrane</location>
        <topology evidence="1">Multi-pass membrane protein</topology>
    </subcellularLocation>
</comment>
<dbReference type="InterPro" id="IPR003439">
    <property type="entry name" value="ABC_transporter-like_ATP-bd"/>
</dbReference>
<feature type="domain" description="ABC transporter" evidence="9">
    <location>
        <begin position="420"/>
        <end position="654"/>
    </location>
</feature>
<dbReference type="CDD" id="cd18547">
    <property type="entry name" value="ABC_6TM_Tm288_like"/>
    <property type="match status" value="1"/>
</dbReference>
<keyword evidence="6 8" id="KW-0472">Membrane</keyword>
<dbReference type="PANTHER" id="PTHR43394">
    <property type="entry name" value="ATP-DEPENDENT PERMEASE MDL1, MITOCHONDRIAL"/>
    <property type="match status" value="1"/>
</dbReference>
<keyword evidence="4 11" id="KW-0067">ATP-binding</keyword>
<comment type="caution">
    <text evidence="11">The sequence shown here is derived from an EMBL/GenBank/DDBJ whole genome shotgun (WGS) entry which is preliminary data.</text>
</comment>
<organism evidence="11 12">
    <name type="scientific">Microbacterium trichothecenolyticum</name>
    <name type="common">Aureobacterium trichothecenolyticum</name>
    <dbReference type="NCBI Taxonomy" id="69370"/>
    <lineage>
        <taxon>Bacteria</taxon>
        <taxon>Bacillati</taxon>
        <taxon>Actinomycetota</taxon>
        <taxon>Actinomycetes</taxon>
        <taxon>Micrococcales</taxon>
        <taxon>Microbacteriaceae</taxon>
        <taxon>Microbacterium</taxon>
    </lineage>
</organism>
<keyword evidence="3" id="KW-0547">Nucleotide-binding</keyword>
<evidence type="ECO:0000259" key="9">
    <source>
        <dbReference type="PROSITE" id="PS50893"/>
    </source>
</evidence>
<evidence type="ECO:0000259" key="10">
    <source>
        <dbReference type="PROSITE" id="PS50929"/>
    </source>
</evidence>
<dbReference type="PANTHER" id="PTHR43394:SF1">
    <property type="entry name" value="ATP-BINDING CASSETTE SUB-FAMILY B MEMBER 10, MITOCHONDRIAL"/>
    <property type="match status" value="1"/>
</dbReference>
<evidence type="ECO:0000256" key="3">
    <source>
        <dbReference type="ARBA" id="ARBA00022741"/>
    </source>
</evidence>
<dbReference type="InterPro" id="IPR003593">
    <property type="entry name" value="AAA+_ATPase"/>
</dbReference>
<evidence type="ECO:0000256" key="7">
    <source>
        <dbReference type="SAM" id="MobiDB-lite"/>
    </source>
</evidence>